<proteinExistence type="predicted"/>
<dbReference type="Gene3D" id="2.120.10.30">
    <property type="entry name" value="TolB, C-terminal domain"/>
    <property type="match status" value="1"/>
</dbReference>
<evidence type="ECO:0000259" key="2">
    <source>
        <dbReference type="Pfam" id="PF07995"/>
    </source>
</evidence>
<dbReference type="PANTHER" id="PTHR19328">
    <property type="entry name" value="HEDGEHOG-INTERACTING PROTEIN"/>
    <property type="match status" value="1"/>
</dbReference>
<dbReference type="InterPro" id="IPR011041">
    <property type="entry name" value="Quinoprot_gluc/sorb_DH_b-prop"/>
</dbReference>
<sequence length="482" mass="53733">MKKTVIATWLTLALNMAFANEPAKVEAEKTAQPAPKVEEVKAVVTEEAGFKASVLISNLNNPWDMVWGADGNIWVTERQGKQISIVNPNTAEHKVLYTFENAFATPPHQGVLGLALHPNFLKNSKEDFVYTYYTYSSTNGDKSDFGRIVRLTYDPQTQKLSDETIILDKLPAGDDHNAGRLIFGKDGKLYLTLGDNGYNQFANSCKEIRAQNIPTVEDVAKGNYEDYRGKVLRINADGSIPEDNPRIQNIKSHVYAYGFRNPQGLVFVGNKLFNVDQGPGTDDEVNAVEAGGNYGWPYVAGYQDNQAYSYVNYSKVENCEKAPMYDGTTVDKSVTVERLKETDAPFDNMKEPLKTFFTVPNNYNFNDPKCNGDYICWPTVATTSIAYYPKEGKIKSFQNALLVTGVKTGTLYRMPLDANAQQVQGEVISHFRTDNRYRMVLVSPDTSKIYVSTDNAGYIMGKDSKPTKEMANQGAILVFEAK</sequence>
<feature type="domain" description="Glucose/Sorbosone dehydrogenase" evidence="2">
    <location>
        <begin position="59"/>
        <end position="321"/>
    </location>
</feature>
<dbReference type="Proteomes" id="UP000248689">
    <property type="component" value="Unassembled WGS sequence"/>
</dbReference>
<dbReference type="InterPro" id="IPR012938">
    <property type="entry name" value="Glc/Sorbosone_DH"/>
</dbReference>
<dbReference type="EMBL" id="PTPX01000010">
    <property type="protein sequence ID" value="RAL19029.1"/>
    <property type="molecule type" value="Genomic_DNA"/>
</dbReference>
<keyword evidence="4" id="KW-1185">Reference proteome</keyword>
<accession>A0A328BY76</accession>
<dbReference type="PANTHER" id="PTHR19328:SF13">
    <property type="entry name" value="HIPL1 PROTEIN"/>
    <property type="match status" value="1"/>
</dbReference>
<dbReference type="NCBIfam" id="TIGR03606">
    <property type="entry name" value="non_repeat_PQQ"/>
    <property type="match status" value="1"/>
</dbReference>
<evidence type="ECO:0000313" key="4">
    <source>
        <dbReference type="Proteomes" id="UP000248689"/>
    </source>
</evidence>
<dbReference type="InterPro" id="IPR011042">
    <property type="entry name" value="6-blade_b-propeller_TolB-like"/>
</dbReference>
<name>A0A328BY76_9PAST</name>
<dbReference type="RefSeq" id="WP_111749803.1">
    <property type="nucleotide sequence ID" value="NZ_PTPX01000010.1"/>
</dbReference>
<feature type="chain" id="PRO_5016408171" evidence="1">
    <location>
        <begin position="20"/>
        <end position="482"/>
    </location>
</feature>
<dbReference type="InterPro" id="IPR019893">
    <property type="entry name" value="SndH-like"/>
</dbReference>
<feature type="signal peptide" evidence="1">
    <location>
        <begin position="1"/>
        <end position="19"/>
    </location>
</feature>
<organism evidence="3 4">
    <name type="scientific">Glaesserella australis</name>
    <dbReference type="NCBI Taxonomy" id="2094024"/>
    <lineage>
        <taxon>Bacteria</taxon>
        <taxon>Pseudomonadati</taxon>
        <taxon>Pseudomonadota</taxon>
        <taxon>Gammaproteobacteria</taxon>
        <taxon>Pasteurellales</taxon>
        <taxon>Pasteurellaceae</taxon>
        <taxon>Glaesserella</taxon>
    </lineage>
</organism>
<protein>
    <submittedName>
        <fullName evidence="3">Dehydrogenase</fullName>
    </submittedName>
</protein>
<dbReference type="OrthoDB" id="9770043at2"/>
<keyword evidence="1" id="KW-0732">Signal</keyword>
<gene>
    <name evidence="3" type="ORF">C5N92_05190</name>
</gene>
<dbReference type="SUPFAM" id="SSF50952">
    <property type="entry name" value="Soluble quinoprotein glucose dehydrogenase"/>
    <property type="match status" value="1"/>
</dbReference>
<evidence type="ECO:0000313" key="3">
    <source>
        <dbReference type="EMBL" id="RAL19029.1"/>
    </source>
</evidence>
<comment type="caution">
    <text evidence="3">The sequence shown here is derived from an EMBL/GenBank/DDBJ whole genome shotgun (WGS) entry which is preliminary data.</text>
</comment>
<reference evidence="4" key="1">
    <citation type="submission" date="2018-02" db="EMBL/GenBank/DDBJ databases">
        <title>Glaesserella australis sp. nov., isolated from the lungs of pigs.</title>
        <authorList>
            <person name="Turni C."/>
            <person name="Christensen H."/>
        </authorList>
    </citation>
    <scope>NUCLEOTIDE SEQUENCE [LARGE SCALE GENOMIC DNA]</scope>
    <source>
        <strain evidence="4">HS4635</strain>
    </source>
</reference>
<dbReference type="AlphaFoldDB" id="A0A328BY76"/>
<feature type="domain" description="Glucose/Sorbosone dehydrogenase" evidence="2">
    <location>
        <begin position="375"/>
        <end position="456"/>
    </location>
</feature>
<evidence type="ECO:0000256" key="1">
    <source>
        <dbReference type="SAM" id="SignalP"/>
    </source>
</evidence>
<dbReference type="Pfam" id="PF07995">
    <property type="entry name" value="GSDH"/>
    <property type="match status" value="2"/>
</dbReference>